<dbReference type="AlphaFoldDB" id="A0A250X8U2"/>
<dbReference type="GO" id="GO:0050821">
    <property type="term" value="P:protein stabilization"/>
    <property type="evidence" value="ECO:0007669"/>
    <property type="project" value="TreeGrafter"/>
</dbReference>
<keyword evidence="3" id="KW-0862">Zinc</keyword>
<evidence type="ECO:0000256" key="2">
    <source>
        <dbReference type="ARBA" id="ARBA00022771"/>
    </source>
</evidence>
<evidence type="ECO:0000256" key="3">
    <source>
        <dbReference type="ARBA" id="ARBA00022833"/>
    </source>
</evidence>
<dbReference type="InterPro" id="IPR007853">
    <property type="entry name" value="Znf_DNL-typ"/>
</dbReference>
<dbReference type="Proteomes" id="UP000232323">
    <property type="component" value="Unassembled WGS sequence"/>
</dbReference>
<dbReference type="PANTHER" id="PTHR20922">
    <property type="entry name" value="DNL-TYPE ZINC FINGER PROTEIN"/>
    <property type="match status" value="1"/>
</dbReference>
<dbReference type="PANTHER" id="PTHR20922:SF13">
    <property type="entry name" value="DNL-TYPE ZINC FINGER PROTEIN"/>
    <property type="match status" value="1"/>
</dbReference>
<dbReference type="GO" id="GO:0005739">
    <property type="term" value="C:mitochondrion"/>
    <property type="evidence" value="ECO:0007669"/>
    <property type="project" value="TreeGrafter"/>
</dbReference>
<name>A0A250X8U2_9CHLO</name>
<dbReference type="GO" id="GO:0006457">
    <property type="term" value="P:protein folding"/>
    <property type="evidence" value="ECO:0007669"/>
    <property type="project" value="TreeGrafter"/>
</dbReference>
<dbReference type="OrthoDB" id="512667at2759"/>
<keyword evidence="1" id="KW-0479">Metal-binding</keyword>
<evidence type="ECO:0000259" key="5">
    <source>
        <dbReference type="PROSITE" id="PS51501"/>
    </source>
</evidence>
<evidence type="ECO:0000256" key="4">
    <source>
        <dbReference type="PROSITE-ProRule" id="PRU00834"/>
    </source>
</evidence>
<gene>
    <name evidence="6" type="ORF">CEUSTIGMA_g6934.t1</name>
</gene>
<keyword evidence="7" id="KW-1185">Reference proteome</keyword>
<dbReference type="GO" id="GO:0051087">
    <property type="term" value="F:protein-folding chaperone binding"/>
    <property type="evidence" value="ECO:0007669"/>
    <property type="project" value="TreeGrafter"/>
</dbReference>
<dbReference type="PROSITE" id="PS51501">
    <property type="entry name" value="ZF_DNL"/>
    <property type="match status" value="1"/>
</dbReference>
<dbReference type="GO" id="GO:0008270">
    <property type="term" value="F:zinc ion binding"/>
    <property type="evidence" value="ECO:0007669"/>
    <property type="project" value="UniProtKB-KW"/>
</dbReference>
<protein>
    <recommendedName>
        <fullName evidence="5">DNL-type domain-containing protein</fullName>
    </recommendedName>
</protein>
<feature type="domain" description="DNL-type" evidence="5">
    <location>
        <begin position="60"/>
        <end position="154"/>
    </location>
</feature>
<organism evidence="6 7">
    <name type="scientific">Chlamydomonas eustigma</name>
    <dbReference type="NCBI Taxonomy" id="1157962"/>
    <lineage>
        <taxon>Eukaryota</taxon>
        <taxon>Viridiplantae</taxon>
        <taxon>Chlorophyta</taxon>
        <taxon>core chlorophytes</taxon>
        <taxon>Chlorophyceae</taxon>
        <taxon>CS clade</taxon>
        <taxon>Chlamydomonadales</taxon>
        <taxon>Chlamydomonadaceae</taxon>
        <taxon>Chlamydomonas</taxon>
    </lineage>
</organism>
<evidence type="ECO:0000313" key="7">
    <source>
        <dbReference type="Proteomes" id="UP000232323"/>
    </source>
</evidence>
<reference evidence="6 7" key="1">
    <citation type="submission" date="2017-08" db="EMBL/GenBank/DDBJ databases">
        <title>Acidophilic green algal genome provides insights into adaptation to an acidic environment.</title>
        <authorList>
            <person name="Hirooka S."/>
            <person name="Hirose Y."/>
            <person name="Kanesaki Y."/>
            <person name="Higuchi S."/>
            <person name="Fujiwara T."/>
            <person name="Onuma R."/>
            <person name="Era A."/>
            <person name="Ohbayashi R."/>
            <person name="Uzuka A."/>
            <person name="Nozaki H."/>
            <person name="Yoshikawa H."/>
            <person name="Miyagishima S.Y."/>
        </authorList>
    </citation>
    <scope>NUCLEOTIDE SEQUENCE [LARGE SCALE GENOMIC DNA]</scope>
    <source>
        <strain evidence="6 7">NIES-2499</strain>
    </source>
</reference>
<sequence>MVLDMLMSHHMVHISRDATFGFKSFLESMRYVHTSINISGSNSKSDQSQETSTSVTPIGRIQPKLAMAFTCGKCDTRSVKTFSRSSYEKGVVLVRCPCCESQHLIADHLGWFGDQAFTVEQLRESGTRVLRISGTDLERPVTLSGSQNLTAEDVLGWSKVELLMKEAAKKGALDTMTRENVEGSTLDSALGGKSQFQSVHDVELEGVVEITEEDMRKWRKVSTQLVMNTSEELSK</sequence>
<accession>A0A250X8U2</accession>
<proteinExistence type="predicted"/>
<dbReference type="EMBL" id="BEGY01000043">
    <property type="protein sequence ID" value="GAX79493.1"/>
    <property type="molecule type" value="Genomic_DNA"/>
</dbReference>
<dbReference type="GO" id="GO:0030150">
    <property type="term" value="P:protein import into mitochondrial matrix"/>
    <property type="evidence" value="ECO:0007669"/>
    <property type="project" value="TreeGrafter"/>
</dbReference>
<evidence type="ECO:0000313" key="6">
    <source>
        <dbReference type="EMBL" id="GAX79493.1"/>
    </source>
</evidence>
<keyword evidence="2 4" id="KW-0863">Zinc-finger</keyword>
<comment type="caution">
    <text evidence="6">The sequence shown here is derived from an EMBL/GenBank/DDBJ whole genome shotgun (WGS) entry which is preliminary data.</text>
</comment>
<evidence type="ECO:0000256" key="1">
    <source>
        <dbReference type="ARBA" id="ARBA00022723"/>
    </source>
</evidence>
<dbReference type="InterPro" id="IPR024158">
    <property type="entry name" value="Mt_import_TIM15"/>
</dbReference>
<dbReference type="Pfam" id="PF05180">
    <property type="entry name" value="zf-DNL"/>
    <property type="match status" value="1"/>
</dbReference>